<proteinExistence type="predicted"/>
<accession>A0A426WY23</accession>
<organism evidence="2 3">
    <name type="scientific">Ensete ventricosum</name>
    <name type="common">Abyssinian banana</name>
    <name type="synonym">Musa ensete</name>
    <dbReference type="NCBI Taxonomy" id="4639"/>
    <lineage>
        <taxon>Eukaryota</taxon>
        <taxon>Viridiplantae</taxon>
        <taxon>Streptophyta</taxon>
        <taxon>Embryophyta</taxon>
        <taxon>Tracheophyta</taxon>
        <taxon>Spermatophyta</taxon>
        <taxon>Magnoliopsida</taxon>
        <taxon>Liliopsida</taxon>
        <taxon>Zingiberales</taxon>
        <taxon>Musaceae</taxon>
        <taxon>Ensete</taxon>
    </lineage>
</organism>
<gene>
    <name evidence="2" type="ORF">B296_00035384</name>
</gene>
<comment type="caution">
    <text evidence="2">The sequence shown here is derived from an EMBL/GenBank/DDBJ whole genome shotgun (WGS) entry which is preliminary data.</text>
</comment>
<name>A0A426WY23_ENSVE</name>
<reference evidence="2 3" key="1">
    <citation type="journal article" date="2014" name="Agronomy (Basel)">
        <title>A Draft Genome Sequence for Ensete ventricosum, the Drought-Tolerant Tree Against Hunger.</title>
        <authorList>
            <person name="Harrison J."/>
            <person name="Moore K.A."/>
            <person name="Paszkiewicz K."/>
            <person name="Jones T."/>
            <person name="Grant M."/>
            <person name="Ambacheew D."/>
            <person name="Muzemil S."/>
            <person name="Studholme D.J."/>
        </authorList>
    </citation>
    <scope>NUCLEOTIDE SEQUENCE [LARGE SCALE GENOMIC DNA]</scope>
</reference>
<dbReference type="AlphaFoldDB" id="A0A426WY23"/>
<sequence>MKLQLDDGPRYSLGIEPSSDDAVGSRRKFTKRFAELIEKLAGHAKGDHREEDRRTCRKIAGGYRSMRELDLN</sequence>
<evidence type="ECO:0000256" key="1">
    <source>
        <dbReference type="SAM" id="MobiDB-lite"/>
    </source>
</evidence>
<evidence type="ECO:0000313" key="2">
    <source>
        <dbReference type="EMBL" id="RRT32151.1"/>
    </source>
</evidence>
<protein>
    <submittedName>
        <fullName evidence="2">Uncharacterized protein</fullName>
    </submittedName>
</protein>
<dbReference type="EMBL" id="AMZH03033570">
    <property type="protein sequence ID" value="RRT32151.1"/>
    <property type="molecule type" value="Genomic_DNA"/>
</dbReference>
<feature type="region of interest" description="Disordered" evidence="1">
    <location>
        <begin position="1"/>
        <end position="23"/>
    </location>
</feature>
<evidence type="ECO:0000313" key="3">
    <source>
        <dbReference type="Proteomes" id="UP000287651"/>
    </source>
</evidence>
<dbReference type="Proteomes" id="UP000287651">
    <property type="component" value="Unassembled WGS sequence"/>
</dbReference>